<name>A0A9X1MGS7_9MICC</name>
<comment type="caution">
    <text evidence="1">The sequence shown here is derived from an EMBL/GenBank/DDBJ whole genome shotgun (WGS) entry which is preliminary data.</text>
</comment>
<organism evidence="1 2">
    <name type="scientific">Arthrobacter caoxuetaonis</name>
    <dbReference type="NCBI Taxonomy" id="2886935"/>
    <lineage>
        <taxon>Bacteria</taxon>
        <taxon>Bacillati</taxon>
        <taxon>Actinomycetota</taxon>
        <taxon>Actinomycetes</taxon>
        <taxon>Micrococcales</taxon>
        <taxon>Micrococcaceae</taxon>
        <taxon>Arthrobacter</taxon>
    </lineage>
</organism>
<evidence type="ECO:0000313" key="2">
    <source>
        <dbReference type="Proteomes" id="UP001139158"/>
    </source>
</evidence>
<keyword evidence="2" id="KW-1185">Reference proteome</keyword>
<dbReference type="Proteomes" id="UP001139158">
    <property type="component" value="Unassembled WGS sequence"/>
</dbReference>
<dbReference type="EMBL" id="JAJFZV010000019">
    <property type="protein sequence ID" value="MCC3299526.1"/>
    <property type="molecule type" value="Genomic_DNA"/>
</dbReference>
<dbReference type="AlphaFoldDB" id="A0A9X1MGS7"/>
<sequence length="100" mass="11123">MGTYNAVSRKSSAIDFFSPPAGVVLSGNRWLHASRVQTAQTMPVLSPGEVYVTRRGTAYHTGWCQVVQRTWEFNRPALMVSGEKGNRRLCRSCAEDSRGM</sequence>
<reference evidence="1" key="1">
    <citation type="submission" date="2021-10" db="EMBL/GenBank/DDBJ databases">
        <title>Novel species in genus Arthrobacter.</title>
        <authorList>
            <person name="Liu Y."/>
        </authorList>
    </citation>
    <scope>NUCLEOTIDE SEQUENCE</scope>
    <source>
        <strain evidence="1">Zg-Y453</strain>
    </source>
</reference>
<evidence type="ECO:0000313" key="1">
    <source>
        <dbReference type="EMBL" id="MCC3299526.1"/>
    </source>
</evidence>
<accession>A0A9X1MGS7</accession>
<dbReference type="RefSeq" id="WP_227897513.1">
    <property type="nucleotide sequence ID" value="NZ_CP099466.1"/>
</dbReference>
<gene>
    <name evidence="1" type="ORF">LJ757_17165</name>
</gene>
<proteinExistence type="predicted"/>
<protein>
    <submittedName>
        <fullName evidence="1">Uncharacterized protein</fullName>
    </submittedName>
</protein>